<dbReference type="InterPro" id="IPR034768">
    <property type="entry name" value="4FE4S_WBL"/>
</dbReference>
<evidence type="ECO:0000256" key="1">
    <source>
        <dbReference type="ARBA" id="ARBA00001966"/>
    </source>
</evidence>
<keyword evidence="11" id="KW-0804">Transcription</keyword>
<comment type="subcellular location">
    <subcellularLocation>
        <location evidence="2">Cytoplasm</location>
    </subcellularLocation>
</comment>
<sequence length="99" mass="11536">MSINADLHPHAPRLERDHWINRAVCTQTDPEIFFPQYKGDTYVEARQICSTCPVVQECQQYADRAEKFQTGTLHGMYGGETPDERAARRRKTRERKTPQ</sequence>
<dbReference type="GO" id="GO:0005737">
    <property type="term" value="C:cytoplasm"/>
    <property type="evidence" value="ECO:0007669"/>
    <property type="project" value="UniProtKB-SubCell"/>
</dbReference>
<dbReference type="GO" id="GO:0003677">
    <property type="term" value="F:DNA binding"/>
    <property type="evidence" value="ECO:0007669"/>
    <property type="project" value="UniProtKB-KW"/>
</dbReference>
<feature type="region of interest" description="Disordered" evidence="12">
    <location>
        <begin position="71"/>
        <end position="99"/>
    </location>
</feature>
<evidence type="ECO:0000256" key="6">
    <source>
        <dbReference type="ARBA" id="ARBA00023004"/>
    </source>
</evidence>
<comment type="cofactor">
    <cofactor evidence="1">
        <name>[4Fe-4S] cluster</name>
        <dbReference type="ChEBI" id="CHEBI:49883"/>
    </cofactor>
</comment>
<evidence type="ECO:0000259" key="13">
    <source>
        <dbReference type="PROSITE" id="PS51674"/>
    </source>
</evidence>
<evidence type="ECO:0000256" key="10">
    <source>
        <dbReference type="ARBA" id="ARBA00023157"/>
    </source>
</evidence>
<evidence type="ECO:0000256" key="4">
    <source>
        <dbReference type="ARBA" id="ARBA00022485"/>
    </source>
</evidence>
<dbReference type="GO" id="GO:0046872">
    <property type="term" value="F:metal ion binding"/>
    <property type="evidence" value="ECO:0007669"/>
    <property type="project" value="UniProtKB-KW"/>
</dbReference>
<reference evidence="14 15" key="1">
    <citation type="submission" date="2018-12" db="EMBL/GenBank/DDBJ databases">
        <authorList>
            <consortium name="Pathogen Informatics"/>
        </authorList>
    </citation>
    <scope>NUCLEOTIDE SEQUENCE [LARGE SCALE GENOMIC DNA]</scope>
    <source>
        <strain evidence="14 15">NCTC13354</strain>
    </source>
</reference>
<dbReference type="Proteomes" id="UP000269542">
    <property type="component" value="Chromosome"/>
</dbReference>
<comment type="similarity">
    <text evidence="3">Belongs to the WhiB family.</text>
</comment>
<dbReference type="PROSITE" id="PS51674">
    <property type="entry name" value="4FE4S_WBL"/>
    <property type="match status" value="1"/>
</dbReference>
<proteinExistence type="inferred from homology"/>
<dbReference type="GO" id="GO:0047134">
    <property type="term" value="F:protein-disulfide reductase [NAD(P)H] activity"/>
    <property type="evidence" value="ECO:0007669"/>
    <property type="project" value="TreeGrafter"/>
</dbReference>
<keyword evidence="10" id="KW-1015">Disulfide bond</keyword>
<dbReference type="PANTHER" id="PTHR38839">
    <property type="entry name" value="TRANSCRIPTIONAL REGULATOR WHID-RELATED"/>
    <property type="match status" value="1"/>
</dbReference>
<dbReference type="KEGG" id="tbw:NCTC13354_00958"/>
<evidence type="ECO:0000313" key="15">
    <source>
        <dbReference type="Proteomes" id="UP000269542"/>
    </source>
</evidence>
<name>A0A3S4UYX4_9ACTO</name>
<dbReference type="Pfam" id="PF02467">
    <property type="entry name" value="Whib"/>
    <property type="match status" value="1"/>
</dbReference>
<evidence type="ECO:0000256" key="2">
    <source>
        <dbReference type="ARBA" id="ARBA00004496"/>
    </source>
</evidence>
<keyword evidence="5" id="KW-0479">Metal-binding</keyword>
<dbReference type="EMBL" id="LR134476">
    <property type="protein sequence ID" value="VEI13247.1"/>
    <property type="molecule type" value="Genomic_DNA"/>
</dbReference>
<dbReference type="GO" id="GO:0051539">
    <property type="term" value="F:4 iron, 4 sulfur cluster binding"/>
    <property type="evidence" value="ECO:0007669"/>
    <property type="project" value="UniProtKB-KW"/>
</dbReference>
<keyword evidence="15" id="KW-1185">Reference proteome</keyword>
<evidence type="ECO:0000256" key="8">
    <source>
        <dbReference type="ARBA" id="ARBA00023015"/>
    </source>
</evidence>
<keyword evidence="4" id="KW-0004">4Fe-4S</keyword>
<evidence type="ECO:0000256" key="11">
    <source>
        <dbReference type="ARBA" id="ARBA00023163"/>
    </source>
</evidence>
<feature type="domain" description="4Fe-4S Wbl-type" evidence="13">
    <location>
        <begin position="24"/>
        <end position="87"/>
    </location>
</feature>
<evidence type="ECO:0000256" key="3">
    <source>
        <dbReference type="ARBA" id="ARBA00006597"/>
    </source>
</evidence>
<evidence type="ECO:0000256" key="9">
    <source>
        <dbReference type="ARBA" id="ARBA00023125"/>
    </source>
</evidence>
<dbReference type="RefSeq" id="WP_126416384.1">
    <property type="nucleotide sequence ID" value="NZ_LR134476.1"/>
</dbReference>
<accession>A0A3S4UYX4</accession>
<gene>
    <name evidence="14" type="ORF">NCTC13354_00958</name>
</gene>
<dbReference type="AlphaFoldDB" id="A0A3S4UYX4"/>
<organism evidence="14 15">
    <name type="scientific">Trueperella bialowiezensis</name>
    <dbReference type="NCBI Taxonomy" id="312285"/>
    <lineage>
        <taxon>Bacteria</taxon>
        <taxon>Bacillati</taxon>
        <taxon>Actinomycetota</taxon>
        <taxon>Actinomycetes</taxon>
        <taxon>Actinomycetales</taxon>
        <taxon>Actinomycetaceae</taxon>
        <taxon>Trueperella</taxon>
    </lineage>
</organism>
<evidence type="ECO:0000256" key="12">
    <source>
        <dbReference type="SAM" id="MobiDB-lite"/>
    </source>
</evidence>
<keyword evidence="8" id="KW-0805">Transcription regulation</keyword>
<evidence type="ECO:0000256" key="5">
    <source>
        <dbReference type="ARBA" id="ARBA00022723"/>
    </source>
</evidence>
<evidence type="ECO:0000256" key="7">
    <source>
        <dbReference type="ARBA" id="ARBA00023014"/>
    </source>
</evidence>
<feature type="compositionally biased region" description="Basic residues" evidence="12">
    <location>
        <begin position="87"/>
        <end position="99"/>
    </location>
</feature>
<keyword evidence="7" id="KW-0411">Iron-sulfur</keyword>
<protein>
    <submittedName>
        <fullName evidence="14">Transcription factor WhiB</fullName>
    </submittedName>
</protein>
<evidence type="ECO:0000313" key="14">
    <source>
        <dbReference type="EMBL" id="VEI13247.1"/>
    </source>
</evidence>
<dbReference type="GO" id="GO:0045892">
    <property type="term" value="P:negative regulation of DNA-templated transcription"/>
    <property type="evidence" value="ECO:0007669"/>
    <property type="project" value="TreeGrafter"/>
</dbReference>
<keyword evidence="6" id="KW-0408">Iron</keyword>
<dbReference type="GO" id="GO:0045454">
    <property type="term" value="P:cell redox homeostasis"/>
    <property type="evidence" value="ECO:0007669"/>
    <property type="project" value="TreeGrafter"/>
</dbReference>
<dbReference type="InterPro" id="IPR003482">
    <property type="entry name" value="Whib"/>
</dbReference>
<keyword evidence="9" id="KW-0238">DNA-binding</keyword>
<dbReference type="OrthoDB" id="5124301at2"/>